<evidence type="ECO:0000256" key="2">
    <source>
        <dbReference type="ARBA" id="ARBA00022553"/>
    </source>
</evidence>
<proteinExistence type="predicted"/>
<evidence type="ECO:0000256" key="4">
    <source>
        <dbReference type="ARBA" id="ARBA00022679"/>
    </source>
</evidence>
<keyword evidence="5" id="KW-0598">Phosphotransferase system</keyword>
<dbReference type="InterPro" id="IPR003501">
    <property type="entry name" value="PTS_EIIB_2/3"/>
</dbReference>
<dbReference type="GO" id="GO:0016301">
    <property type="term" value="F:kinase activity"/>
    <property type="evidence" value="ECO:0007669"/>
    <property type="project" value="UniProtKB-KW"/>
</dbReference>
<dbReference type="InterPro" id="IPR013012">
    <property type="entry name" value="PTS_EIIB_3"/>
</dbReference>
<dbReference type="PROSITE" id="PS51100">
    <property type="entry name" value="PTS_EIIB_TYPE_3"/>
    <property type="match status" value="1"/>
</dbReference>
<feature type="modified residue" description="Phosphocysteine; by EIIA" evidence="7">
    <location>
        <position position="8"/>
    </location>
</feature>
<dbReference type="RefSeq" id="WP_087256729.1">
    <property type="nucleotide sequence ID" value="NZ_CAJFOD010000006.1"/>
</dbReference>
<feature type="domain" description="PTS EIIB type-3" evidence="8">
    <location>
        <begin position="1"/>
        <end position="104"/>
    </location>
</feature>
<reference evidence="10" key="1">
    <citation type="submission" date="2017-04" db="EMBL/GenBank/DDBJ databases">
        <title>Function of individual gut microbiota members based on whole genome sequencing of pure cultures obtained from chicken caecum.</title>
        <authorList>
            <person name="Medvecky M."/>
            <person name="Cejkova D."/>
            <person name="Polansky O."/>
            <person name="Karasova D."/>
            <person name="Kubasova T."/>
            <person name="Cizek A."/>
            <person name="Rychlik I."/>
        </authorList>
    </citation>
    <scope>NUCLEOTIDE SEQUENCE [LARGE SCALE GENOMIC DNA]</scope>
    <source>
        <strain evidence="10">An149</strain>
    </source>
</reference>
<keyword evidence="1" id="KW-0813">Transport</keyword>
<gene>
    <name evidence="9" type="ORF">B5E91_08150</name>
</gene>
<dbReference type="Pfam" id="PF02302">
    <property type="entry name" value="PTS_IIB"/>
    <property type="match status" value="1"/>
</dbReference>
<dbReference type="GO" id="GO:0008982">
    <property type="term" value="F:protein-N(PI)-phosphohistidine-sugar phosphotransferase activity"/>
    <property type="evidence" value="ECO:0007669"/>
    <property type="project" value="InterPro"/>
</dbReference>
<name>A0A1Y4QIL9_9FIRM</name>
<keyword evidence="6" id="KW-0418">Kinase</keyword>
<sequence length="104" mass="11542">MYKILLCCRSGLTTSKLVNSMKEEAASQNIDAIVWTVGQHALDSSCFDADCILVAPQNEFEYKKVKSVVNDIIPVSIIDCDDFTRMDGKAVLNNAVELIENTRL</sequence>
<dbReference type="Gene3D" id="3.40.50.2300">
    <property type="match status" value="1"/>
</dbReference>
<dbReference type="PANTHER" id="PTHR34581">
    <property type="entry name" value="PTS SYSTEM N,N'-DIACETYLCHITOBIOSE-SPECIFIC EIIB COMPONENT"/>
    <property type="match status" value="1"/>
</dbReference>
<dbReference type="AlphaFoldDB" id="A0A1Y4QIL9"/>
<dbReference type="GO" id="GO:0009401">
    <property type="term" value="P:phosphoenolpyruvate-dependent sugar phosphotransferase system"/>
    <property type="evidence" value="ECO:0007669"/>
    <property type="project" value="UniProtKB-KW"/>
</dbReference>
<accession>A0A1Y4QIL9</accession>
<evidence type="ECO:0000313" key="10">
    <source>
        <dbReference type="Proteomes" id="UP000196258"/>
    </source>
</evidence>
<dbReference type="InterPro" id="IPR036095">
    <property type="entry name" value="PTS_EIIB-like_sf"/>
</dbReference>
<dbReference type="EMBL" id="NFLB01000008">
    <property type="protein sequence ID" value="OUQ04970.1"/>
    <property type="molecule type" value="Genomic_DNA"/>
</dbReference>
<keyword evidence="2" id="KW-0597">Phosphoprotein</keyword>
<evidence type="ECO:0000313" key="9">
    <source>
        <dbReference type="EMBL" id="OUQ04970.1"/>
    </source>
</evidence>
<evidence type="ECO:0000256" key="1">
    <source>
        <dbReference type="ARBA" id="ARBA00022448"/>
    </source>
</evidence>
<evidence type="ECO:0000259" key="8">
    <source>
        <dbReference type="PROSITE" id="PS51100"/>
    </source>
</evidence>
<evidence type="ECO:0000256" key="3">
    <source>
        <dbReference type="ARBA" id="ARBA00022597"/>
    </source>
</evidence>
<evidence type="ECO:0000256" key="7">
    <source>
        <dbReference type="PROSITE-ProRule" id="PRU00423"/>
    </source>
</evidence>
<dbReference type="Proteomes" id="UP000196258">
    <property type="component" value="Unassembled WGS sequence"/>
</dbReference>
<protein>
    <submittedName>
        <fullName evidence="9">PTS sugar transporter subunit IIB</fullName>
    </submittedName>
</protein>
<dbReference type="PANTHER" id="PTHR34581:SF2">
    <property type="entry name" value="PTS SYSTEM N,N'-DIACETYLCHITOBIOSE-SPECIFIC EIIB COMPONENT"/>
    <property type="match status" value="1"/>
</dbReference>
<dbReference type="InterPro" id="IPR051819">
    <property type="entry name" value="PTS_sugar-specific_EIIB"/>
</dbReference>
<comment type="caution">
    <text evidence="9">The sequence shown here is derived from an EMBL/GenBank/DDBJ whole genome shotgun (WGS) entry which is preliminary data.</text>
</comment>
<dbReference type="SUPFAM" id="SSF52794">
    <property type="entry name" value="PTS system IIB component-like"/>
    <property type="match status" value="1"/>
</dbReference>
<evidence type="ECO:0000256" key="6">
    <source>
        <dbReference type="ARBA" id="ARBA00022777"/>
    </source>
</evidence>
<keyword evidence="4" id="KW-0808">Transferase</keyword>
<evidence type="ECO:0000256" key="5">
    <source>
        <dbReference type="ARBA" id="ARBA00022683"/>
    </source>
</evidence>
<organism evidence="9 10">
    <name type="scientific">Thomasclavelia spiroformis</name>
    <dbReference type="NCBI Taxonomy" id="29348"/>
    <lineage>
        <taxon>Bacteria</taxon>
        <taxon>Bacillati</taxon>
        <taxon>Bacillota</taxon>
        <taxon>Erysipelotrichia</taxon>
        <taxon>Erysipelotrichales</taxon>
        <taxon>Coprobacillaceae</taxon>
        <taxon>Thomasclavelia</taxon>
    </lineage>
</organism>
<keyword evidence="3 9" id="KW-0762">Sugar transport</keyword>